<dbReference type="OrthoDB" id="5820188at2"/>
<dbReference type="Proteomes" id="UP000241222">
    <property type="component" value="Unassembled WGS sequence"/>
</dbReference>
<organism evidence="1 2">
    <name type="scientific">Photobacterium lutimaris</name>
    <dbReference type="NCBI Taxonomy" id="388278"/>
    <lineage>
        <taxon>Bacteria</taxon>
        <taxon>Pseudomonadati</taxon>
        <taxon>Pseudomonadota</taxon>
        <taxon>Gammaproteobacteria</taxon>
        <taxon>Vibrionales</taxon>
        <taxon>Vibrionaceae</taxon>
        <taxon>Photobacterium</taxon>
    </lineage>
</organism>
<keyword evidence="2" id="KW-1185">Reference proteome</keyword>
<sequence length="117" mass="13644">MNYAHITELNELSEEAKAFLVYFVSQDLINVAEKLYFIRNDVPFGNQTIKYMTTFNNDLNGRIEYWIVFDNDQAAGVAQRLTYDDNFETSFIHFKINPEEDKYLAAKIASMPPVKMD</sequence>
<protein>
    <submittedName>
        <fullName evidence="1">Uncharacterized protein</fullName>
    </submittedName>
</protein>
<dbReference type="EMBL" id="PYMH01000005">
    <property type="protein sequence ID" value="PSU33690.1"/>
    <property type="molecule type" value="Genomic_DNA"/>
</dbReference>
<gene>
    <name evidence="1" type="ORF">C9I99_13050</name>
</gene>
<evidence type="ECO:0000313" key="2">
    <source>
        <dbReference type="Proteomes" id="UP000241222"/>
    </source>
</evidence>
<dbReference type="RefSeq" id="WP_107349323.1">
    <property type="nucleotide sequence ID" value="NZ_PYMH01000005.1"/>
</dbReference>
<name>A0A2T3IYL4_9GAMM</name>
<evidence type="ECO:0000313" key="1">
    <source>
        <dbReference type="EMBL" id="PSU33690.1"/>
    </source>
</evidence>
<proteinExistence type="predicted"/>
<dbReference type="AlphaFoldDB" id="A0A2T3IYL4"/>
<accession>A0A2T3IYL4</accession>
<reference evidence="1 2" key="1">
    <citation type="submission" date="2018-03" db="EMBL/GenBank/DDBJ databases">
        <title>Whole genome sequencing of Histamine producing bacteria.</title>
        <authorList>
            <person name="Butler K."/>
        </authorList>
    </citation>
    <scope>NUCLEOTIDE SEQUENCE [LARGE SCALE GENOMIC DNA]</scope>
    <source>
        <strain evidence="1 2">JCM 13586</strain>
    </source>
</reference>
<comment type="caution">
    <text evidence="1">The sequence shown here is derived from an EMBL/GenBank/DDBJ whole genome shotgun (WGS) entry which is preliminary data.</text>
</comment>